<organism evidence="6 7">
    <name type="scientific">Nonomuraea monospora</name>
    <dbReference type="NCBI Taxonomy" id="568818"/>
    <lineage>
        <taxon>Bacteria</taxon>
        <taxon>Bacillati</taxon>
        <taxon>Actinomycetota</taxon>
        <taxon>Actinomycetes</taxon>
        <taxon>Streptosporangiales</taxon>
        <taxon>Streptosporangiaceae</taxon>
        <taxon>Nonomuraea</taxon>
    </lineage>
</organism>
<dbReference type="InterPro" id="IPR011761">
    <property type="entry name" value="ATP-grasp"/>
</dbReference>
<evidence type="ECO:0000259" key="5">
    <source>
        <dbReference type="PROSITE" id="PS50975"/>
    </source>
</evidence>
<gene>
    <name evidence="6" type="ORF">GCM10009850_020490</name>
</gene>
<dbReference type="Gene3D" id="3.30.470.20">
    <property type="entry name" value="ATP-grasp fold, B domain"/>
    <property type="match status" value="1"/>
</dbReference>
<evidence type="ECO:0000256" key="2">
    <source>
        <dbReference type="ARBA" id="ARBA00022741"/>
    </source>
</evidence>
<evidence type="ECO:0000256" key="1">
    <source>
        <dbReference type="ARBA" id="ARBA00022598"/>
    </source>
</evidence>
<evidence type="ECO:0000313" key="6">
    <source>
        <dbReference type="EMBL" id="GAA2206591.1"/>
    </source>
</evidence>
<dbReference type="InterPro" id="IPR052032">
    <property type="entry name" value="ATP-dep_AA_Ligase"/>
</dbReference>
<dbReference type="SUPFAM" id="SSF56059">
    <property type="entry name" value="Glutathione synthetase ATP-binding domain-like"/>
    <property type="match status" value="1"/>
</dbReference>
<protein>
    <recommendedName>
        <fullName evidence="5">ATP-grasp domain-containing protein</fullName>
    </recommendedName>
</protein>
<proteinExistence type="predicted"/>
<feature type="domain" description="ATP-grasp" evidence="5">
    <location>
        <begin position="127"/>
        <end position="335"/>
    </location>
</feature>
<dbReference type="RefSeq" id="WP_344472945.1">
    <property type="nucleotide sequence ID" value="NZ_BAAAQX010000004.1"/>
</dbReference>
<keyword evidence="1" id="KW-0436">Ligase</keyword>
<comment type="caution">
    <text evidence="6">The sequence shown here is derived from an EMBL/GenBank/DDBJ whole genome shotgun (WGS) entry which is preliminary data.</text>
</comment>
<evidence type="ECO:0000256" key="4">
    <source>
        <dbReference type="PROSITE-ProRule" id="PRU00409"/>
    </source>
</evidence>
<keyword evidence="3 4" id="KW-0067">ATP-binding</keyword>
<name>A0ABN3CC55_9ACTN</name>
<sequence length="443" mass="46538">MPEPIVPRLGVCHRPDGAANLREVYVASQGVCEVVMLVRAAVAAAHPDVMRVAERFFECHLLPERGYGELVASLGLRGVTTFHDDELELADELHAAVTAPASAAVSPAVSSAVPSVVSDAWDKLVQRRLLKEHGLTQVEAVPVEGPEDLVAGFAALGRPCVLKPRRAAGGQGVAFLDDERDVRRQLGLRHGWAGLMLETRIDPAPHPTGPGWLGSLVSVETLSTRDGRVHLGVLDKLPVAVTRGAGAAGADAVNVQGDILPSCLPEEQCRAAEEYTGRVLGALGVRSRLTHTELLLTAAGFELLEVNGRLAGHTARLFRLLDGPDLVAMALRVAAGEVPEPGSAALRGAAAGVFPTFADRAGPVRTSLRRRELRGLPGVCAVDELAEDGTPKSATQFRMANVTLRAGDRPALDAAVAGLLRVLEQEMGAEMGAGLGAEMGAER</sequence>
<evidence type="ECO:0000313" key="7">
    <source>
        <dbReference type="Proteomes" id="UP001499843"/>
    </source>
</evidence>
<dbReference type="PROSITE" id="PS50975">
    <property type="entry name" value="ATP_GRASP"/>
    <property type="match status" value="1"/>
</dbReference>
<dbReference type="PANTHER" id="PTHR43585">
    <property type="entry name" value="FUMIPYRROLE BIOSYNTHESIS PROTEIN C"/>
    <property type="match status" value="1"/>
</dbReference>
<dbReference type="EMBL" id="BAAAQX010000004">
    <property type="protein sequence ID" value="GAA2206591.1"/>
    <property type="molecule type" value="Genomic_DNA"/>
</dbReference>
<dbReference type="PANTHER" id="PTHR43585:SF2">
    <property type="entry name" value="ATP-GRASP ENZYME FSQD"/>
    <property type="match status" value="1"/>
</dbReference>
<dbReference type="Proteomes" id="UP001499843">
    <property type="component" value="Unassembled WGS sequence"/>
</dbReference>
<keyword evidence="2 4" id="KW-0547">Nucleotide-binding</keyword>
<reference evidence="6 7" key="1">
    <citation type="journal article" date="2019" name="Int. J. Syst. Evol. Microbiol.">
        <title>The Global Catalogue of Microorganisms (GCM) 10K type strain sequencing project: providing services to taxonomists for standard genome sequencing and annotation.</title>
        <authorList>
            <consortium name="The Broad Institute Genomics Platform"/>
            <consortium name="The Broad Institute Genome Sequencing Center for Infectious Disease"/>
            <person name="Wu L."/>
            <person name="Ma J."/>
        </authorList>
    </citation>
    <scope>NUCLEOTIDE SEQUENCE [LARGE SCALE GENOMIC DNA]</scope>
    <source>
        <strain evidence="6 7">JCM 16114</strain>
    </source>
</reference>
<keyword evidence="7" id="KW-1185">Reference proteome</keyword>
<accession>A0ABN3CC55</accession>
<evidence type="ECO:0000256" key="3">
    <source>
        <dbReference type="ARBA" id="ARBA00022840"/>
    </source>
</evidence>